<organism evidence="3 4">
    <name type="scientific">Streptococcus massiliensis</name>
    <dbReference type="NCBI Taxonomy" id="313439"/>
    <lineage>
        <taxon>Bacteria</taxon>
        <taxon>Bacillati</taxon>
        <taxon>Bacillota</taxon>
        <taxon>Bacilli</taxon>
        <taxon>Lactobacillales</taxon>
        <taxon>Streptococcaceae</taxon>
        <taxon>Streptococcus</taxon>
    </lineage>
</organism>
<dbReference type="PANTHER" id="PTHR45947">
    <property type="entry name" value="SULFOQUINOVOSYL TRANSFERASE SQD2"/>
    <property type="match status" value="1"/>
</dbReference>
<dbReference type="RefSeq" id="WP_018372430.1">
    <property type="nucleotide sequence ID" value="NZ_UHFR01000005.1"/>
</dbReference>
<name>A0A380L0N5_9STRE</name>
<dbReference type="GO" id="GO:0016758">
    <property type="term" value="F:hexosyltransferase activity"/>
    <property type="evidence" value="ECO:0007669"/>
    <property type="project" value="TreeGrafter"/>
</dbReference>
<feature type="domain" description="Glycosyl transferase family 1" evidence="1">
    <location>
        <begin position="197"/>
        <end position="344"/>
    </location>
</feature>
<evidence type="ECO:0000313" key="3">
    <source>
        <dbReference type="EMBL" id="SUN76914.1"/>
    </source>
</evidence>
<keyword evidence="3" id="KW-0328">Glycosyltransferase</keyword>
<dbReference type="PANTHER" id="PTHR45947:SF3">
    <property type="entry name" value="SULFOQUINOVOSYL TRANSFERASE SQD2"/>
    <property type="match status" value="1"/>
</dbReference>
<evidence type="ECO:0000313" key="4">
    <source>
        <dbReference type="Proteomes" id="UP000254634"/>
    </source>
</evidence>
<dbReference type="InterPro" id="IPR001296">
    <property type="entry name" value="Glyco_trans_1"/>
</dbReference>
<dbReference type="Proteomes" id="UP000254634">
    <property type="component" value="Unassembled WGS sequence"/>
</dbReference>
<evidence type="ECO:0000259" key="2">
    <source>
        <dbReference type="Pfam" id="PF13439"/>
    </source>
</evidence>
<dbReference type="AlphaFoldDB" id="A0A380L0N5"/>
<keyword evidence="3" id="KW-0808">Transferase</keyword>
<reference evidence="3" key="1">
    <citation type="submission" date="2018-06" db="EMBL/GenBank/DDBJ databases">
        <authorList>
            <consortium name="Pathogen Informatics"/>
            <person name="Doyle S."/>
        </authorList>
    </citation>
    <scope>NUCLEOTIDE SEQUENCE [LARGE SCALE GENOMIC DNA]</scope>
    <source>
        <strain evidence="3">NCTC13765</strain>
    </source>
</reference>
<sequence length="439" mass="49996">MRVGLFTDTYFPQVSGVATSIRTLKTELEKQGHTVFIFTTTDKDVNRYEDWQIIRIPSVPFFAFKDRRVAYRGFSTALEIARQYQLDIIHTQTEFSLGFLGVWIARELKIPVVHTYHTQYEDYVRYIAKGMIIRPSMVKYMVRGFLSDLDGVICPSEIVYDLLTKYKIKIEKRVIPTGIELAKFERPEITESNILALREKLGIKADTTMLLSLSRVSYEKNIQAVLDALPQVLEEEANVVLVVAGDGPYLEDLKEQAKRLKITDHVIFTGMIPPSETALYYKAADFFISASTSETQGLTYLESIASGTPIIAHGNPYLDNVITDKMFGTLYYDKWDLAGAILEAIVATPDMDEKLLADKLYEISAENFGKRVAEFYQDLITEKNFKKLTGQEEKRAARFAKSVVYLPKKIVALPVNGSARMIKASTKQIKKLRRKNQEE</sequence>
<protein>
    <submittedName>
        <fullName evidence="3">Glycosyl transferase</fullName>
        <ecNumber evidence="3">2.4.1.-</ecNumber>
    </submittedName>
</protein>
<dbReference type="InterPro" id="IPR028098">
    <property type="entry name" value="Glyco_trans_4-like_N"/>
</dbReference>
<feature type="domain" description="Glycosyltransferase subfamily 4-like N-terminal" evidence="2">
    <location>
        <begin position="14"/>
        <end position="182"/>
    </location>
</feature>
<dbReference type="InterPro" id="IPR050194">
    <property type="entry name" value="Glycosyltransferase_grp1"/>
</dbReference>
<gene>
    <name evidence="3" type="primary">mgtA</name>
    <name evidence="3" type="ORF">NCTC13765_01415</name>
</gene>
<dbReference type="Pfam" id="PF00534">
    <property type="entry name" value="Glycos_transf_1"/>
    <property type="match status" value="1"/>
</dbReference>
<dbReference type="STRING" id="1123307.GCA_000380065_01712"/>
<dbReference type="EMBL" id="UHFR01000005">
    <property type="protein sequence ID" value="SUN76914.1"/>
    <property type="molecule type" value="Genomic_DNA"/>
</dbReference>
<keyword evidence="4" id="KW-1185">Reference proteome</keyword>
<dbReference type="EC" id="2.4.1.-" evidence="3"/>
<dbReference type="OrthoDB" id="9802525at2"/>
<dbReference type="Pfam" id="PF13439">
    <property type="entry name" value="Glyco_transf_4"/>
    <property type="match status" value="1"/>
</dbReference>
<evidence type="ECO:0000259" key="1">
    <source>
        <dbReference type="Pfam" id="PF00534"/>
    </source>
</evidence>
<dbReference type="FunFam" id="3.40.50.2000:FF:000136">
    <property type="entry name" value="Glycosyl transferase, group 1"/>
    <property type="match status" value="1"/>
</dbReference>
<dbReference type="Gene3D" id="3.40.50.2000">
    <property type="entry name" value="Glycogen Phosphorylase B"/>
    <property type="match status" value="2"/>
</dbReference>
<accession>A0A380L0N5</accession>
<proteinExistence type="predicted"/>
<dbReference type="SUPFAM" id="SSF53756">
    <property type="entry name" value="UDP-Glycosyltransferase/glycogen phosphorylase"/>
    <property type="match status" value="1"/>
</dbReference>
<dbReference type="CDD" id="cd03817">
    <property type="entry name" value="GT4_UGDG-like"/>
    <property type="match status" value="1"/>
</dbReference>